<evidence type="ECO:0000256" key="3">
    <source>
        <dbReference type="ARBA" id="ARBA00022679"/>
    </source>
</evidence>
<name>A0A0W0V904_9GAMM</name>
<keyword evidence="4" id="KW-0479">Metal-binding</keyword>
<evidence type="ECO:0000256" key="2">
    <source>
        <dbReference type="ARBA" id="ARBA00022516"/>
    </source>
</evidence>
<proteinExistence type="predicted"/>
<dbReference type="EMBL" id="LNYJ01000011">
    <property type="protein sequence ID" value="KTD16588.1"/>
    <property type="molecule type" value="Genomic_DNA"/>
</dbReference>
<dbReference type="STRING" id="456.Ljor_0894"/>
<evidence type="ECO:0000256" key="5">
    <source>
        <dbReference type="ARBA" id="ARBA00022741"/>
    </source>
</evidence>
<accession>A0A0W0V904</accession>
<dbReference type="GO" id="GO:0016301">
    <property type="term" value="F:kinase activity"/>
    <property type="evidence" value="ECO:0007669"/>
    <property type="project" value="UniProtKB-KW"/>
</dbReference>
<evidence type="ECO:0000256" key="6">
    <source>
        <dbReference type="ARBA" id="ARBA00022777"/>
    </source>
</evidence>
<keyword evidence="10" id="KW-0594">Phospholipid biosynthesis</keyword>
<keyword evidence="8" id="KW-0460">Magnesium</keyword>
<dbReference type="InterPro" id="IPR005218">
    <property type="entry name" value="Diacylglycerol/lipid_kinase"/>
</dbReference>
<evidence type="ECO:0000256" key="10">
    <source>
        <dbReference type="ARBA" id="ARBA00023209"/>
    </source>
</evidence>
<dbReference type="PANTHER" id="PTHR12358:SF106">
    <property type="entry name" value="LIPID KINASE YEGS"/>
    <property type="match status" value="1"/>
</dbReference>
<evidence type="ECO:0000256" key="7">
    <source>
        <dbReference type="ARBA" id="ARBA00022840"/>
    </source>
</evidence>
<evidence type="ECO:0000313" key="14">
    <source>
        <dbReference type="Proteomes" id="UP000055035"/>
    </source>
</evidence>
<dbReference type="AlphaFoldDB" id="A0A0W0V904"/>
<dbReference type="OrthoDB" id="142078at2"/>
<evidence type="ECO:0000256" key="11">
    <source>
        <dbReference type="ARBA" id="ARBA00023264"/>
    </source>
</evidence>
<protein>
    <submittedName>
        <fullName evidence="13">Transcriptional regulator</fullName>
    </submittedName>
</protein>
<evidence type="ECO:0000256" key="4">
    <source>
        <dbReference type="ARBA" id="ARBA00022723"/>
    </source>
</evidence>
<dbReference type="NCBIfam" id="TIGR00147">
    <property type="entry name" value="YegS/Rv2252/BmrU family lipid kinase"/>
    <property type="match status" value="1"/>
</dbReference>
<dbReference type="InterPro" id="IPR001206">
    <property type="entry name" value="Diacylglycerol_kinase_cat_dom"/>
</dbReference>
<dbReference type="SUPFAM" id="SSF111331">
    <property type="entry name" value="NAD kinase/diacylglycerol kinase-like"/>
    <property type="match status" value="1"/>
</dbReference>
<keyword evidence="7" id="KW-0067">ATP-binding</keyword>
<dbReference type="Gene3D" id="2.60.200.40">
    <property type="match status" value="1"/>
</dbReference>
<organism evidence="13 14">
    <name type="scientific">Legionella jordanis</name>
    <dbReference type="NCBI Taxonomy" id="456"/>
    <lineage>
        <taxon>Bacteria</taxon>
        <taxon>Pseudomonadati</taxon>
        <taxon>Pseudomonadota</taxon>
        <taxon>Gammaproteobacteria</taxon>
        <taxon>Legionellales</taxon>
        <taxon>Legionellaceae</taxon>
        <taxon>Legionella</taxon>
    </lineage>
</organism>
<dbReference type="Pfam" id="PF00781">
    <property type="entry name" value="DAGK_cat"/>
    <property type="match status" value="1"/>
</dbReference>
<dbReference type="Pfam" id="PF19279">
    <property type="entry name" value="YegS_C"/>
    <property type="match status" value="1"/>
</dbReference>
<dbReference type="InterPro" id="IPR045540">
    <property type="entry name" value="YegS/DAGK_C"/>
</dbReference>
<keyword evidence="9" id="KW-0443">Lipid metabolism</keyword>
<dbReference type="GO" id="GO:0005524">
    <property type="term" value="F:ATP binding"/>
    <property type="evidence" value="ECO:0007669"/>
    <property type="project" value="UniProtKB-KW"/>
</dbReference>
<dbReference type="Gene3D" id="3.40.50.10330">
    <property type="entry name" value="Probable inorganic polyphosphate/atp-NAD kinase, domain 1"/>
    <property type="match status" value="1"/>
</dbReference>
<evidence type="ECO:0000256" key="1">
    <source>
        <dbReference type="ARBA" id="ARBA00001946"/>
    </source>
</evidence>
<dbReference type="RefSeq" id="WP_058470430.1">
    <property type="nucleotide sequence ID" value="NZ_CAAAIC010000002.1"/>
</dbReference>
<evidence type="ECO:0000256" key="8">
    <source>
        <dbReference type="ARBA" id="ARBA00022842"/>
    </source>
</evidence>
<dbReference type="InterPro" id="IPR050187">
    <property type="entry name" value="Lipid_Phosphate_FormReg"/>
</dbReference>
<evidence type="ECO:0000259" key="12">
    <source>
        <dbReference type="PROSITE" id="PS50146"/>
    </source>
</evidence>
<reference evidence="13 14" key="1">
    <citation type="submission" date="2015-11" db="EMBL/GenBank/DDBJ databases">
        <title>Genomic analysis of 38 Legionella species identifies large and diverse effector repertoires.</title>
        <authorList>
            <person name="Burstein D."/>
            <person name="Amaro F."/>
            <person name="Zusman T."/>
            <person name="Lifshitz Z."/>
            <person name="Cohen O."/>
            <person name="Gilbert J.A."/>
            <person name="Pupko T."/>
            <person name="Shuman H.A."/>
            <person name="Segal G."/>
        </authorList>
    </citation>
    <scope>NUCLEOTIDE SEQUENCE [LARGE SCALE GENOMIC DNA]</scope>
    <source>
        <strain evidence="13 14">BL-540</strain>
    </source>
</reference>
<keyword evidence="5" id="KW-0547">Nucleotide-binding</keyword>
<keyword evidence="3" id="KW-0808">Transferase</keyword>
<evidence type="ECO:0000256" key="9">
    <source>
        <dbReference type="ARBA" id="ARBA00023098"/>
    </source>
</evidence>
<dbReference type="Proteomes" id="UP000055035">
    <property type="component" value="Unassembled WGS sequence"/>
</dbReference>
<dbReference type="PATRIC" id="fig|456.5.peg.950"/>
<comment type="cofactor">
    <cofactor evidence="1">
        <name>Mg(2+)</name>
        <dbReference type="ChEBI" id="CHEBI:18420"/>
    </cofactor>
</comment>
<evidence type="ECO:0000313" key="13">
    <source>
        <dbReference type="EMBL" id="KTD16588.1"/>
    </source>
</evidence>
<feature type="domain" description="DAGKc" evidence="12">
    <location>
        <begin position="1"/>
        <end position="134"/>
    </location>
</feature>
<dbReference type="GO" id="GO:0005886">
    <property type="term" value="C:plasma membrane"/>
    <property type="evidence" value="ECO:0007669"/>
    <property type="project" value="TreeGrafter"/>
</dbReference>
<dbReference type="InterPro" id="IPR016064">
    <property type="entry name" value="NAD/diacylglycerol_kinase_sf"/>
</dbReference>
<gene>
    <name evidence="13" type="ORF">Ljor_0894</name>
</gene>
<dbReference type="InterPro" id="IPR017438">
    <property type="entry name" value="ATP-NAD_kinase_N"/>
</dbReference>
<dbReference type="PROSITE" id="PS50146">
    <property type="entry name" value="DAGK"/>
    <property type="match status" value="1"/>
</dbReference>
<keyword evidence="6" id="KW-0418">Kinase</keyword>
<sequence>MSSIAVIINPISGGGRGKKIWNILLPGLRALFERIDYRMCNKVDDMVQLTRILLQNNPDYFLIIGGDGSLSQAVNGLYSQDQLLSPKTTYAYFNSGCGGDFASQFPPQKVTEFLDRLVHKKTVETNIGKITFSNKRIRYFINIASCGLSAHVVEQSSHSKWLKKLGGPINYFVNALLGLLTYKLTPVKIQLDDNEPFESNIFLIAICNGQYFGGGMHVSPTAKFNDDLLDVVIFQNFTRLSAMIKLRKVYSGRHLLEKKVHYVQAKKIKVTAMNNFNLAVEADGELIGRLTASFALLPEKLKLVV</sequence>
<keyword evidence="11" id="KW-1208">Phospholipid metabolism</keyword>
<dbReference type="PANTHER" id="PTHR12358">
    <property type="entry name" value="SPHINGOSINE KINASE"/>
    <property type="match status" value="1"/>
</dbReference>
<comment type="caution">
    <text evidence="13">The sequence shown here is derived from an EMBL/GenBank/DDBJ whole genome shotgun (WGS) entry which is preliminary data.</text>
</comment>
<keyword evidence="14" id="KW-1185">Reference proteome</keyword>
<dbReference type="GO" id="GO:0046872">
    <property type="term" value="F:metal ion binding"/>
    <property type="evidence" value="ECO:0007669"/>
    <property type="project" value="UniProtKB-KW"/>
</dbReference>
<keyword evidence="2" id="KW-0444">Lipid biosynthesis</keyword>
<dbReference type="GO" id="GO:0008654">
    <property type="term" value="P:phospholipid biosynthetic process"/>
    <property type="evidence" value="ECO:0007669"/>
    <property type="project" value="UniProtKB-KW"/>
</dbReference>